<gene>
    <name evidence="2" type="ORF">XDN619_LOCUS18383</name>
</gene>
<evidence type="ECO:0000256" key="1">
    <source>
        <dbReference type="SAM" id="MobiDB-lite"/>
    </source>
</evidence>
<protein>
    <submittedName>
        <fullName evidence="2">Uncharacterized protein</fullName>
    </submittedName>
</protein>
<evidence type="ECO:0000313" key="3">
    <source>
        <dbReference type="Proteomes" id="UP000663887"/>
    </source>
</evidence>
<organism evidence="2 3">
    <name type="scientific">Rotaria magnacalcarata</name>
    <dbReference type="NCBI Taxonomy" id="392030"/>
    <lineage>
        <taxon>Eukaryota</taxon>
        <taxon>Metazoa</taxon>
        <taxon>Spiralia</taxon>
        <taxon>Gnathifera</taxon>
        <taxon>Rotifera</taxon>
        <taxon>Eurotatoria</taxon>
        <taxon>Bdelloidea</taxon>
        <taxon>Philodinida</taxon>
        <taxon>Philodinidae</taxon>
        <taxon>Rotaria</taxon>
    </lineage>
</organism>
<feature type="compositionally biased region" description="Basic and acidic residues" evidence="1">
    <location>
        <begin position="229"/>
        <end position="247"/>
    </location>
</feature>
<accession>A0A816TDJ0</accession>
<feature type="region of interest" description="Disordered" evidence="1">
    <location>
        <begin position="227"/>
        <end position="249"/>
    </location>
</feature>
<feature type="region of interest" description="Disordered" evidence="1">
    <location>
        <begin position="662"/>
        <end position="694"/>
    </location>
</feature>
<comment type="caution">
    <text evidence="2">The sequence shown here is derived from an EMBL/GenBank/DDBJ whole genome shotgun (WGS) entry which is preliminary data.</text>
</comment>
<feature type="compositionally biased region" description="Basic residues" evidence="1">
    <location>
        <begin position="665"/>
        <end position="676"/>
    </location>
</feature>
<reference evidence="2" key="1">
    <citation type="submission" date="2021-02" db="EMBL/GenBank/DDBJ databases">
        <authorList>
            <person name="Nowell W R."/>
        </authorList>
    </citation>
    <scope>NUCLEOTIDE SEQUENCE</scope>
</reference>
<sequence>MLREGYSSTEKDLRTLPADVRKLLRGNITYLDGRTTVMEYQRLKFDNIMFIKGLVDNDWLLIVKQLQTVAFNESLWSYELEHTHLLSIKQPNQLIHVLPKGLDIYELNEKSFVNIFSREDVDSETLFSLPQSIMYEIIKTIKERVRFLTEHRTPLHGVTCNDSDSVASGKYIDNSLDNDFQQVIEQRNTNQFTTMSTFPFSNNNSSNGSVFDSSTDSEVMNEATTILSNKDDEKGNKENQEQPRFPDKYIVSDLPPKIQQFIDKAELNHFRGRSNRKLKFGKSTGRPVKQSDNVIVARREAHTEFWNKINADDNPQEFDEHIQFMKNELVKENFDYHNVKVSWKKTLLERRLYVENHTTQKVLQEYTGYSSALLIFDEIQYLCNVDIEANLKSTVPKLLANMPDSLGFVNDLPVARLIKISARHFTDSYQYVLTDKEPSSPHPTIKITTDKYLIYLDYNVITEAASIDQALCIIISLYIIFELQFGTHNRIIHLLYEILLQEPAALTKQLRCTLKEWKFRIEKKERKQTDQVVKITSTNNETHTTSIADLSHVEENEPDDLYDEEPNEDLTEKTLEFDPLVEVKQQLSVYTISDDVQNPTTTTMTSANKDINNFSQEILLSSSTDPELQMHSSSIQDLDIETATPALSNENTFYSVNIEQEMTRSRNRVQSKKRRHSPEGSISSRLKRVKQKDR</sequence>
<dbReference type="AlphaFoldDB" id="A0A816TDJ0"/>
<dbReference type="Proteomes" id="UP000663887">
    <property type="component" value="Unassembled WGS sequence"/>
</dbReference>
<evidence type="ECO:0000313" key="2">
    <source>
        <dbReference type="EMBL" id="CAF2099746.1"/>
    </source>
</evidence>
<name>A0A816TDJ0_9BILA</name>
<feature type="compositionally biased region" description="Basic residues" evidence="1">
    <location>
        <begin position="685"/>
        <end position="694"/>
    </location>
</feature>
<proteinExistence type="predicted"/>
<dbReference type="EMBL" id="CAJNRG010007989">
    <property type="protein sequence ID" value="CAF2099746.1"/>
    <property type="molecule type" value="Genomic_DNA"/>
</dbReference>